<evidence type="ECO:0000259" key="3">
    <source>
        <dbReference type="Pfam" id="PF13439"/>
    </source>
</evidence>
<keyword evidence="5" id="KW-1185">Reference proteome</keyword>
<feature type="domain" description="Glycosyltransferase subfamily 4-like N-terminal" evidence="3">
    <location>
        <begin position="16"/>
        <end position="169"/>
    </location>
</feature>
<name>A0ABN0UQQ0_9ACTN</name>
<comment type="caution">
    <text evidence="4">The sequence shown here is derived from an EMBL/GenBank/DDBJ whole genome shotgun (WGS) entry which is preliminary data.</text>
</comment>
<evidence type="ECO:0000256" key="2">
    <source>
        <dbReference type="ARBA" id="ARBA00022679"/>
    </source>
</evidence>
<evidence type="ECO:0000313" key="4">
    <source>
        <dbReference type="EMBL" id="GAA0258471.1"/>
    </source>
</evidence>
<dbReference type="EMBL" id="BAAAGX010000018">
    <property type="protein sequence ID" value="GAA0258471.1"/>
    <property type="molecule type" value="Genomic_DNA"/>
</dbReference>
<accession>A0ABN0UQQ0</accession>
<organism evidence="4 5">
    <name type="scientific">Cryptosporangium japonicum</name>
    <dbReference type="NCBI Taxonomy" id="80872"/>
    <lineage>
        <taxon>Bacteria</taxon>
        <taxon>Bacillati</taxon>
        <taxon>Actinomycetota</taxon>
        <taxon>Actinomycetes</taxon>
        <taxon>Cryptosporangiales</taxon>
        <taxon>Cryptosporangiaceae</taxon>
        <taxon>Cryptosporangium</taxon>
    </lineage>
</organism>
<evidence type="ECO:0000256" key="1">
    <source>
        <dbReference type="ARBA" id="ARBA00022676"/>
    </source>
</evidence>
<dbReference type="Gene3D" id="3.40.50.2000">
    <property type="entry name" value="Glycogen Phosphorylase B"/>
    <property type="match status" value="2"/>
</dbReference>
<proteinExistence type="predicted"/>
<dbReference type="Pfam" id="PF13692">
    <property type="entry name" value="Glyco_trans_1_4"/>
    <property type="match status" value="1"/>
</dbReference>
<dbReference type="PANTHER" id="PTHR45947:SF3">
    <property type="entry name" value="SULFOQUINOVOSYL TRANSFERASE SQD2"/>
    <property type="match status" value="1"/>
</dbReference>
<dbReference type="InterPro" id="IPR028098">
    <property type="entry name" value="Glyco_trans_4-like_N"/>
</dbReference>
<dbReference type="InterPro" id="IPR050194">
    <property type="entry name" value="Glycosyltransferase_grp1"/>
</dbReference>
<dbReference type="Proteomes" id="UP001500967">
    <property type="component" value="Unassembled WGS sequence"/>
</dbReference>
<sequence length="383" mass="40002">MSSVQVLHVSHAVNTGLAHCVADYVEYQAKHGAQVTVACPGGRLATLAGARGADVVTWKAARGPGPGMLAEAGAFRRIFEEVRPDVVHLHCAKAGLIGRFVLRGRVPTVFSPHAWSFLAVEGAMRRAVLGWERFATRWTDVVICVSAAERDTGVAHGLRGRMEVLPNAVLPTAIEPIRARPRPAVREAFGLEPGAPVAVCTARLARQKGQDVLIDAWPTVRAAAPGARLVLVGDGPARPALEAAVDTAGAEGVTFTGPVDREVALSWLHASDVVVCPSRWEGMSLVPLEAMALGRPVVATAVDGMAESVPPGTGWIVPPEDPEALAGAIVTVFGDPEAARSAADAGRRRAASAAGSSDDSSARLLDLYGELLRGRRPPAEVGT</sequence>
<keyword evidence="1" id="KW-0328">Glycosyltransferase</keyword>
<dbReference type="Pfam" id="PF13439">
    <property type="entry name" value="Glyco_transf_4"/>
    <property type="match status" value="1"/>
</dbReference>
<protein>
    <submittedName>
        <fullName evidence="4">Glycosyltransferase</fullName>
    </submittedName>
</protein>
<dbReference type="PANTHER" id="PTHR45947">
    <property type="entry name" value="SULFOQUINOVOSYL TRANSFERASE SQD2"/>
    <property type="match status" value="1"/>
</dbReference>
<gene>
    <name evidence="4" type="ORF">GCM10009539_49770</name>
</gene>
<keyword evidence="2" id="KW-0808">Transferase</keyword>
<reference evidence="4 5" key="1">
    <citation type="journal article" date="2019" name="Int. J. Syst. Evol. Microbiol.">
        <title>The Global Catalogue of Microorganisms (GCM) 10K type strain sequencing project: providing services to taxonomists for standard genome sequencing and annotation.</title>
        <authorList>
            <consortium name="The Broad Institute Genomics Platform"/>
            <consortium name="The Broad Institute Genome Sequencing Center for Infectious Disease"/>
            <person name="Wu L."/>
            <person name="Ma J."/>
        </authorList>
    </citation>
    <scope>NUCLEOTIDE SEQUENCE [LARGE SCALE GENOMIC DNA]</scope>
    <source>
        <strain evidence="4 5">JCM 10425</strain>
    </source>
</reference>
<dbReference type="SUPFAM" id="SSF53756">
    <property type="entry name" value="UDP-Glycosyltransferase/glycogen phosphorylase"/>
    <property type="match status" value="1"/>
</dbReference>
<evidence type="ECO:0000313" key="5">
    <source>
        <dbReference type="Proteomes" id="UP001500967"/>
    </source>
</evidence>